<dbReference type="EMBL" id="VYZN01000054">
    <property type="protein sequence ID" value="KAE9526589.1"/>
    <property type="molecule type" value="Genomic_DNA"/>
</dbReference>
<evidence type="ECO:0000256" key="1">
    <source>
        <dbReference type="SAM" id="Phobius"/>
    </source>
</evidence>
<keyword evidence="3" id="KW-1185">Reference proteome</keyword>
<keyword evidence="1" id="KW-0472">Membrane</keyword>
<reference evidence="2 3" key="1">
    <citation type="submission" date="2019-08" db="EMBL/GenBank/DDBJ databases">
        <title>The genome of the soybean aphid Biotype 1, its phylome, world population structure and adaptation to the North American continent.</title>
        <authorList>
            <person name="Giordano R."/>
            <person name="Donthu R.K."/>
            <person name="Hernandez A.G."/>
            <person name="Wright C.L."/>
            <person name="Zimin A.V."/>
        </authorList>
    </citation>
    <scope>NUCLEOTIDE SEQUENCE [LARGE SCALE GENOMIC DNA]</scope>
    <source>
        <tissue evidence="2">Whole aphids</tissue>
    </source>
</reference>
<gene>
    <name evidence="2" type="ORF">AGLY_013237</name>
</gene>
<evidence type="ECO:0000313" key="2">
    <source>
        <dbReference type="EMBL" id="KAE9526589.1"/>
    </source>
</evidence>
<organism evidence="2 3">
    <name type="scientific">Aphis glycines</name>
    <name type="common">Soybean aphid</name>
    <dbReference type="NCBI Taxonomy" id="307491"/>
    <lineage>
        <taxon>Eukaryota</taxon>
        <taxon>Metazoa</taxon>
        <taxon>Ecdysozoa</taxon>
        <taxon>Arthropoda</taxon>
        <taxon>Hexapoda</taxon>
        <taxon>Insecta</taxon>
        <taxon>Pterygota</taxon>
        <taxon>Neoptera</taxon>
        <taxon>Paraneoptera</taxon>
        <taxon>Hemiptera</taxon>
        <taxon>Sternorrhyncha</taxon>
        <taxon>Aphidomorpha</taxon>
        <taxon>Aphidoidea</taxon>
        <taxon>Aphididae</taxon>
        <taxon>Aphidini</taxon>
        <taxon>Aphis</taxon>
        <taxon>Aphis</taxon>
    </lineage>
</organism>
<name>A0A6G0T7V3_APHGL</name>
<feature type="transmembrane region" description="Helical" evidence="1">
    <location>
        <begin position="20"/>
        <end position="42"/>
    </location>
</feature>
<keyword evidence="1" id="KW-1133">Transmembrane helix</keyword>
<sequence>MFETYILPLFNSSLNVAANFLPTVRLMELCNVFLIFLGVLAIEKSSRKQYVVKRDVGHRSVHWEHEAGIIQLRADFGQTEHRESPIVTFILEMVGVPPHQWESRQEVVSYPHAFSSRIPFFVPIRSPVRSLAFTRETLTNLKVSNVMSNNIPAFNVSDHSEHPVRIGWSGNKKDIRLQEVKEPTHQYPVSSRHVSTITSVGSLEDVKPFAQRRKNHLSCNAIIVTITYLPYYIQYRLLRWCHYIVSGHRVAPLTQTIGSKLVLKDSGHESLLLR</sequence>
<dbReference type="Proteomes" id="UP000475862">
    <property type="component" value="Unassembled WGS sequence"/>
</dbReference>
<protein>
    <submittedName>
        <fullName evidence="2">Uncharacterized protein</fullName>
    </submittedName>
</protein>
<accession>A0A6G0T7V3</accession>
<dbReference type="AlphaFoldDB" id="A0A6G0T7V3"/>
<keyword evidence="1" id="KW-0812">Transmembrane</keyword>
<comment type="caution">
    <text evidence="2">The sequence shown here is derived from an EMBL/GenBank/DDBJ whole genome shotgun (WGS) entry which is preliminary data.</text>
</comment>
<evidence type="ECO:0000313" key="3">
    <source>
        <dbReference type="Proteomes" id="UP000475862"/>
    </source>
</evidence>
<proteinExistence type="predicted"/>